<sequence length="124" mass="14243">MREKGAMREKQRRGIPRRQRGMTVQKVSALFFTVSIPVLLCAGVWQASRYQAVERVVREYDAEQHRIIAENKRKISGIAILSKPDRIEKLAVEKLHLHRASHAEIVRIKLRPAHKGSSPHASEF</sequence>
<accession>A0AAU8S0R5</accession>
<proteinExistence type="predicted"/>
<dbReference type="AlphaFoldDB" id="A0AAU8S0R5"/>
<name>A0AAU8S0R5_TREPL</name>
<evidence type="ECO:0008006" key="3">
    <source>
        <dbReference type="Google" id="ProtNLM"/>
    </source>
</evidence>
<protein>
    <recommendedName>
        <fullName evidence="3">Cell division protein FtsL</fullName>
    </recommendedName>
</protein>
<organism evidence="1 2">
    <name type="scientific">Treponema pallidum subsp. endemicum str. Bosnia A</name>
    <dbReference type="NCBI Taxonomy" id="1155776"/>
    <lineage>
        <taxon>Bacteria</taxon>
        <taxon>Pseudomonadati</taxon>
        <taxon>Spirochaetota</taxon>
        <taxon>Spirochaetia</taxon>
        <taxon>Spirochaetales</taxon>
        <taxon>Treponemataceae</taxon>
        <taxon>Treponema</taxon>
    </lineage>
</organism>
<evidence type="ECO:0000313" key="2">
    <source>
        <dbReference type="Proteomes" id="UP000031112"/>
    </source>
</evidence>
<dbReference type="Proteomes" id="UP000031112">
    <property type="component" value="Chromosome"/>
</dbReference>
<evidence type="ECO:0000313" key="1">
    <source>
        <dbReference type="EMBL" id="AJB40404.1"/>
    </source>
</evidence>
<gene>
    <name evidence="1" type="ORF">TENDBA_0385</name>
</gene>
<dbReference type="EMBL" id="CP007548">
    <property type="protein sequence ID" value="AJB40404.1"/>
    <property type="molecule type" value="Genomic_DNA"/>
</dbReference>
<reference evidence="1 2" key="1">
    <citation type="journal article" date="2014" name="PLoS Negl. Trop. Dis.">
        <title>Whole Genome Sequence of the Treponema pallidum subsp. endemicum Strain Bosnia A: The Genome Is Related to Yaws Treponemes but Contains Few Loci Similar to Syphilis Treponemes.</title>
        <authorList>
            <person name="Staudova B."/>
            <person name="Strouhal M."/>
            <person name="Zobanikova M."/>
            <person name="Cejkova D."/>
            <person name="Fulton L.L."/>
            <person name="Chen L."/>
            <person name="Giacani L."/>
            <person name="Centurion-Lara A."/>
            <person name="Bruisten S.M."/>
            <person name="Sodergren E."/>
            <person name="Weinstock G.M."/>
            <person name="Smajs D."/>
        </authorList>
    </citation>
    <scope>NUCLEOTIDE SEQUENCE [LARGE SCALE GENOMIC DNA]</scope>
    <source>
        <strain evidence="1 2">Bosnia A</strain>
    </source>
</reference>